<name>A0A9R0UZA8_TRITD</name>
<dbReference type="Proteomes" id="UP000324705">
    <property type="component" value="Chromosome 1A"/>
</dbReference>
<dbReference type="PRINTS" id="PR01226">
    <property type="entry name" value="EXPANSIN"/>
</dbReference>
<dbReference type="GO" id="GO:0016020">
    <property type="term" value="C:membrane"/>
    <property type="evidence" value="ECO:0007669"/>
    <property type="project" value="UniProtKB-SubCell"/>
</dbReference>
<dbReference type="EMBL" id="LT934111">
    <property type="protein sequence ID" value="VAH08484.1"/>
    <property type="molecule type" value="Genomic_DNA"/>
</dbReference>
<comment type="function">
    <text evidence="3">Causes loosening and extension of plant cell walls by disrupting non-covalent bonding between cellulose microfibrils and matrix glucans. No enzymatic activity has been found.</text>
</comment>
<dbReference type="InterPro" id="IPR002963">
    <property type="entry name" value="Expansin"/>
</dbReference>
<evidence type="ECO:0000256" key="3">
    <source>
        <dbReference type="RuleBase" id="RU365023"/>
    </source>
</evidence>
<dbReference type="InterPro" id="IPR007118">
    <property type="entry name" value="Expan_Lol_pI"/>
</dbReference>
<dbReference type="PROSITE" id="PS50842">
    <property type="entry name" value="EXPANSIN_EG45"/>
    <property type="match status" value="1"/>
</dbReference>
<evidence type="ECO:0000256" key="2">
    <source>
        <dbReference type="ARBA" id="ARBA00022729"/>
    </source>
</evidence>
<dbReference type="PRINTS" id="PR01225">
    <property type="entry name" value="EXPANSNFAMLY"/>
</dbReference>
<dbReference type="PANTHER" id="PTHR31867">
    <property type="entry name" value="EXPANSIN-A15"/>
    <property type="match status" value="1"/>
</dbReference>
<reference evidence="6 7" key="1">
    <citation type="submission" date="2017-09" db="EMBL/GenBank/DDBJ databases">
        <authorList>
            <consortium name="International Durum Wheat Genome Sequencing Consortium (IDWGSC)"/>
            <person name="Milanesi L."/>
        </authorList>
    </citation>
    <scope>NUCLEOTIDE SEQUENCE [LARGE SCALE GENOMIC DNA]</scope>
    <source>
        <strain evidence="7">cv. Svevo</strain>
    </source>
</reference>
<feature type="region of interest" description="Disordered" evidence="4">
    <location>
        <begin position="157"/>
        <end position="179"/>
    </location>
</feature>
<evidence type="ECO:0000259" key="5">
    <source>
        <dbReference type="PROSITE" id="PS50842"/>
    </source>
</evidence>
<dbReference type="GO" id="GO:0009635">
    <property type="term" value="P:response to herbicide"/>
    <property type="evidence" value="ECO:0007669"/>
    <property type="project" value="EnsemblPlants"/>
</dbReference>
<feature type="chain" id="PRO_5040530071" description="Expansin" evidence="3">
    <location>
        <begin position="24"/>
        <end position="262"/>
    </location>
</feature>
<dbReference type="InterPro" id="IPR007112">
    <property type="entry name" value="Expansin/allergen_DPBB_dom"/>
</dbReference>
<keyword evidence="1 3" id="KW-0964">Secreted</keyword>
<keyword evidence="3" id="KW-0134">Cell wall</keyword>
<dbReference type="InterPro" id="IPR009009">
    <property type="entry name" value="RlpA-like_DPBB"/>
</dbReference>
<evidence type="ECO:0000256" key="1">
    <source>
        <dbReference type="ARBA" id="ARBA00022525"/>
    </source>
</evidence>
<dbReference type="Gramene" id="TRITD1Av1G182330.2">
    <property type="protein sequence ID" value="TRITD1Av1G182330.2"/>
    <property type="gene ID" value="TRITD1Av1G182330"/>
</dbReference>
<sequence length="262" mass="28408">MAGTGTLFFLFSSFCLLARQAAAGGYGGWQSAHATFYGGGDASGTIGACGYGNLYSTGYGTNTAALSTALFNDGAACGTCYELRCDNAGSSCRPGSILVTATNFCPPNYGLPSDDGGWCNPPRPHFDMAEPAFLHIAQYRAGIVPVSYRRGAVREEGGHPVHHQRPLLLQPGAGDQRGRRRRRAVRVHQGHAHRLAGHVPQLGHELAEQHLPGRPVPLLPGHLQRRPHRHQQRRRARRLALRPDLRGRPVLVRFLLFSSPQA</sequence>
<dbReference type="InterPro" id="IPR036908">
    <property type="entry name" value="RlpA-like_sf"/>
</dbReference>
<dbReference type="SUPFAM" id="SSF50685">
    <property type="entry name" value="Barwin-like endoglucanases"/>
    <property type="match status" value="1"/>
</dbReference>
<dbReference type="Pfam" id="PF03330">
    <property type="entry name" value="DPBB_1"/>
    <property type="match status" value="1"/>
</dbReference>
<feature type="signal peptide" evidence="3">
    <location>
        <begin position="1"/>
        <end position="23"/>
    </location>
</feature>
<gene>
    <name evidence="6" type="ORF">TRITD_1Av1G182330</name>
</gene>
<dbReference type="AlphaFoldDB" id="A0A9R0UZA8"/>
<feature type="domain" description="Expansin-like EG45" evidence="5">
    <location>
        <begin position="46"/>
        <end position="158"/>
    </location>
</feature>
<protein>
    <recommendedName>
        <fullName evidence="3">Expansin</fullName>
    </recommendedName>
</protein>
<dbReference type="Gene3D" id="2.40.40.10">
    <property type="entry name" value="RlpA-like domain"/>
    <property type="match status" value="1"/>
</dbReference>
<keyword evidence="7" id="KW-1185">Reference proteome</keyword>
<proteinExistence type="inferred from homology"/>
<dbReference type="SMART" id="SM00837">
    <property type="entry name" value="DPBB_1"/>
    <property type="match status" value="1"/>
</dbReference>
<keyword evidence="3" id="KW-0961">Cell wall biogenesis/degradation</keyword>
<dbReference type="OMA" id="HRMATHV"/>
<keyword evidence="2 3" id="KW-0732">Signal</keyword>
<accession>A0A9R0UZA8</accession>
<evidence type="ECO:0000256" key="4">
    <source>
        <dbReference type="SAM" id="MobiDB-lite"/>
    </source>
</evidence>
<evidence type="ECO:0000313" key="7">
    <source>
        <dbReference type="Proteomes" id="UP000324705"/>
    </source>
</evidence>
<evidence type="ECO:0000313" key="6">
    <source>
        <dbReference type="EMBL" id="VAH08484.1"/>
    </source>
</evidence>
<dbReference type="CDD" id="cd22274">
    <property type="entry name" value="DPBB_EXPA_N"/>
    <property type="match status" value="1"/>
</dbReference>
<comment type="subcellular location">
    <subcellularLocation>
        <location evidence="3">Secreted</location>
        <location evidence="3">Cell wall</location>
    </subcellularLocation>
    <subcellularLocation>
        <location evidence="3">Membrane</location>
        <topology evidence="3">Peripheral membrane protein</topology>
    </subcellularLocation>
</comment>
<dbReference type="GO" id="GO:0005576">
    <property type="term" value="C:extracellular region"/>
    <property type="evidence" value="ECO:0007669"/>
    <property type="project" value="InterPro"/>
</dbReference>
<dbReference type="GO" id="GO:0006949">
    <property type="term" value="P:syncytium formation"/>
    <property type="evidence" value="ECO:0007669"/>
    <property type="project" value="EnsemblPlants"/>
</dbReference>
<comment type="similarity">
    <text evidence="3">Belongs to the expansin family. Expansin A subfamily.</text>
</comment>
<organism evidence="6 7">
    <name type="scientific">Triticum turgidum subsp. durum</name>
    <name type="common">Durum wheat</name>
    <name type="synonym">Triticum durum</name>
    <dbReference type="NCBI Taxonomy" id="4567"/>
    <lineage>
        <taxon>Eukaryota</taxon>
        <taxon>Viridiplantae</taxon>
        <taxon>Streptophyta</taxon>
        <taxon>Embryophyta</taxon>
        <taxon>Tracheophyta</taxon>
        <taxon>Spermatophyta</taxon>
        <taxon>Magnoliopsida</taxon>
        <taxon>Liliopsida</taxon>
        <taxon>Poales</taxon>
        <taxon>Poaceae</taxon>
        <taxon>BOP clade</taxon>
        <taxon>Pooideae</taxon>
        <taxon>Triticodae</taxon>
        <taxon>Triticeae</taxon>
        <taxon>Triticinae</taxon>
        <taxon>Triticum</taxon>
    </lineage>
</organism>
<dbReference type="GO" id="GO:0009664">
    <property type="term" value="P:plant-type cell wall organization"/>
    <property type="evidence" value="ECO:0007669"/>
    <property type="project" value="InterPro"/>
</dbReference>